<organism evidence="7 9">
    <name type="scientific">Janibacter hoylei PVAS-1</name>
    <dbReference type="NCBI Taxonomy" id="1210046"/>
    <lineage>
        <taxon>Bacteria</taxon>
        <taxon>Bacillati</taxon>
        <taxon>Actinomycetota</taxon>
        <taxon>Actinomycetes</taxon>
        <taxon>Micrococcales</taxon>
        <taxon>Intrasporangiaceae</taxon>
        <taxon>Janibacter</taxon>
    </lineage>
</organism>
<dbReference type="OrthoDB" id="259687at2"/>
<dbReference type="Pfam" id="PF00324">
    <property type="entry name" value="AA_permease"/>
    <property type="match status" value="1"/>
</dbReference>
<dbReference type="Gene3D" id="1.20.1740.10">
    <property type="entry name" value="Amino acid/polyamine transporter I"/>
    <property type="match status" value="1"/>
</dbReference>
<feature type="transmembrane region" description="Helical" evidence="5">
    <location>
        <begin position="92"/>
        <end position="116"/>
    </location>
</feature>
<sequence>MTRASEGASAATSRPSTLPDAVGTGLSSVVGAGIFVALAPAAMAAGDQLLPAVLLAAAVVALNAASAARLAVSSRAPLGTHVHGRDRLGVAWGHLSGWAFVVGAVSAAAALALTLGMHLLPGFPKVVAVAAVLGALGLHLQGITRSTRGEGVLAALAVVVLLVFVVSLLATPPVLADGRPSAPEGSGGVTGVVQAAGFVVFALTGSVRLLNQRTRGGALDRTVPRALTVSLGIVITTTLLVAFGLSRTLGTGWVAARQLPVVEAAEISAWPWLGPVLQVAAVLTAGGVLLGLVLTTSGTVAAMARDRHLPVALAVREGPHLLPRRALVVVAAFVVVSIVLVDVRQAMAFASFCVLVHFALLHASAWTLDPRWSRRVVPALGLVGCLGVAALLPWQSVVAGVLVLLLGAVIGWVRHATRE</sequence>
<dbReference type="PATRIC" id="fig|1210046.3.peg.2147"/>
<feature type="domain" description="Amino acid permease/ SLC12A" evidence="6">
    <location>
        <begin position="25"/>
        <end position="372"/>
    </location>
</feature>
<feature type="transmembrane region" description="Helical" evidence="5">
    <location>
        <begin position="122"/>
        <end position="140"/>
    </location>
</feature>
<dbReference type="GO" id="GO:0016020">
    <property type="term" value="C:membrane"/>
    <property type="evidence" value="ECO:0007669"/>
    <property type="project" value="UniProtKB-SubCell"/>
</dbReference>
<dbReference type="RefSeq" id="WP_007928105.1">
    <property type="nucleotide sequence ID" value="NZ_ALWX01000049.1"/>
</dbReference>
<reference evidence="8" key="3">
    <citation type="submission" date="2017-11" db="EMBL/GenBank/DDBJ databases">
        <authorList>
            <person name="Seuylemezian A."/>
            <person name="Cooper K."/>
            <person name="Vaishampayan P."/>
        </authorList>
    </citation>
    <scope>NUCLEOTIDE SEQUENCE</scope>
    <source>
        <strain evidence="8">PVAS-1</strain>
    </source>
</reference>
<accession>K1DW69</accession>
<evidence type="ECO:0000259" key="6">
    <source>
        <dbReference type="Pfam" id="PF00324"/>
    </source>
</evidence>
<dbReference type="EMBL" id="ALWX01000049">
    <property type="protein sequence ID" value="EKA60740.1"/>
    <property type="molecule type" value="Genomic_DNA"/>
</dbReference>
<dbReference type="PANTHER" id="PTHR42770:SF7">
    <property type="entry name" value="MEMBRANE PROTEIN"/>
    <property type="match status" value="1"/>
</dbReference>
<dbReference type="GO" id="GO:0055085">
    <property type="term" value="P:transmembrane transport"/>
    <property type="evidence" value="ECO:0007669"/>
    <property type="project" value="InterPro"/>
</dbReference>
<reference evidence="7 9" key="2">
    <citation type="journal article" date="2012" name="J. Bacteriol.">
        <title>Genome Sequence of Janibacter hoylei MTCC8307, Isolated from the Stratospheric Air.</title>
        <authorList>
            <person name="Pawar S.P."/>
            <person name="Dhotre D.P."/>
            <person name="Shetty S.A."/>
            <person name="Chowdhury S.P."/>
            <person name="Chaudhari B.L."/>
            <person name="Shouche Y.S."/>
        </authorList>
    </citation>
    <scope>NUCLEOTIDE SEQUENCE [LARGE SCALE GENOMIC DNA]</scope>
    <source>
        <strain evidence="7 9">PVAS-1</strain>
    </source>
</reference>
<evidence type="ECO:0000256" key="1">
    <source>
        <dbReference type="ARBA" id="ARBA00004141"/>
    </source>
</evidence>
<feature type="transmembrane region" description="Helical" evidence="5">
    <location>
        <begin position="49"/>
        <end position="72"/>
    </location>
</feature>
<feature type="transmembrane region" description="Helical" evidence="5">
    <location>
        <begin position="380"/>
        <end position="413"/>
    </location>
</feature>
<dbReference type="Proteomes" id="UP000288711">
    <property type="component" value="Unassembled WGS sequence"/>
</dbReference>
<keyword evidence="3 5" id="KW-1133">Transmembrane helix</keyword>
<protein>
    <submittedName>
        <fullName evidence="8">APC family permease</fullName>
    </submittedName>
</protein>
<dbReference type="InterPro" id="IPR050367">
    <property type="entry name" value="APC_superfamily"/>
</dbReference>
<name>K1DW69_9MICO</name>
<feature type="transmembrane region" description="Helical" evidence="5">
    <location>
        <begin position="325"/>
        <end position="341"/>
    </location>
</feature>
<evidence type="ECO:0000313" key="7">
    <source>
        <dbReference type="EMBL" id="EKA60740.1"/>
    </source>
</evidence>
<keyword evidence="4 5" id="KW-0472">Membrane</keyword>
<dbReference type="InterPro" id="IPR004841">
    <property type="entry name" value="AA-permease/SLC12A_dom"/>
</dbReference>
<comment type="subcellular location">
    <subcellularLocation>
        <location evidence="1">Membrane</location>
        <topology evidence="1">Multi-pass membrane protein</topology>
    </subcellularLocation>
</comment>
<evidence type="ECO:0000313" key="8">
    <source>
        <dbReference type="EMBL" id="RWU85451.1"/>
    </source>
</evidence>
<feature type="transmembrane region" description="Helical" evidence="5">
    <location>
        <begin position="21"/>
        <end position="43"/>
    </location>
</feature>
<feature type="transmembrane region" description="Helical" evidence="5">
    <location>
        <begin position="347"/>
        <end position="368"/>
    </location>
</feature>
<dbReference type="eggNOG" id="COG0531">
    <property type="taxonomic scope" value="Bacteria"/>
</dbReference>
<gene>
    <name evidence="7" type="ORF">B277_11195</name>
    <name evidence="8" type="ORF">CWN80_00180</name>
</gene>
<dbReference type="PANTHER" id="PTHR42770">
    <property type="entry name" value="AMINO ACID TRANSPORTER-RELATED"/>
    <property type="match status" value="1"/>
</dbReference>
<comment type="caution">
    <text evidence="7">The sequence shown here is derived from an EMBL/GenBank/DDBJ whole genome shotgun (WGS) entry which is preliminary data.</text>
</comment>
<evidence type="ECO:0000256" key="2">
    <source>
        <dbReference type="ARBA" id="ARBA00022692"/>
    </source>
</evidence>
<reference evidence="8 10" key="1">
    <citation type="journal article" date="2009" name="Int. J. Syst. Evol. Microbiol.">
        <title>Janibacter hoylei sp. nov., Bacillus isronensis sp. nov. and Bacillus aryabhattai sp. nov., isolated from cryotubes used for collecting air from the upper atmosphere.</title>
        <authorList>
            <person name="Shivaji S."/>
            <person name="Chaturvedi P."/>
            <person name="Begum Z."/>
            <person name="Pindi P.K."/>
            <person name="Manorama R."/>
            <person name="Padmanaban D.A."/>
            <person name="Shouche Y.S."/>
            <person name="Pawar S."/>
            <person name="Vaishampayan P."/>
            <person name="Dutt C.B."/>
            <person name="Datta G.N."/>
            <person name="Manchanda R.K."/>
            <person name="Rao U.R."/>
            <person name="Bhargava P.M."/>
            <person name="Narlikar J.V."/>
        </authorList>
    </citation>
    <scope>NUCLEOTIDE SEQUENCE [LARGE SCALE GENOMIC DNA]</scope>
    <source>
        <strain evidence="8 10">PVAS-1</strain>
    </source>
</reference>
<evidence type="ECO:0000256" key="3">
    <source>
        <dbReference type="ARBA" id="ARBA00022989"/>
    </source>
</evidence>
<evidence type="ECO:0000256" key="4">
    <source>
        <dbReference type="ARBA" id="ARBA00023136"/>
    </source>
</evidence>
<evidence type="ECO:0000256" key="5">
    <source>
        <dbReference type="SAM" id="Phobius"/>
    </source>
</evidence>
<feature type="transmembrane region" description="Helical" evidence="5">
    <location>
        <begin position="191"/>
        <end position="210"/>
    </location>
</feature>
<dbReference type="PIRSF" id="PIRSF006060">
    <property type="entry name" value="AA_transporter"/>
    <property type="match status" value="1"/>
</dbReference>
<feature type="transmembrane region" description="Helical" evidence="5">
    <location>
        <begin position="222"/>
        <end position="245"/>
    </location>
</feature>
<dbReference type="STRING" id="1210046.B277_11195"/>
<keyword evidence="10" id="KW-1185">Reference proteome</keyword>
<dbReference type="Proteomes" id="UP000004474">
    <property type="component" value="Unassembled WGS sequence"/>
</dbReference>
<keyword evidence="2 5" id="KW-0812">Transmembrane</keyword>
<evidence type="ECO:0000313" key="9">
    <source>
        <dbReference type="Proteomes" id="UP000004474"/>
    </source>
</evidence>
<feature type="transmembrane region" description="Helical" evidence="5">
    <location>
        <begin position="152"/>
        <end position="171"/>
    </location>
</feature>
<proteinExistence type="predicted"/>
<feature type="transmembrane region" description="Helical" evidence="5">
    <location>
        <begin position="279"/>
        <end position="304"/>
    </location>
</feature>
<dbReference type="EMBL" id="PIPF01000001">
    <property type="protein sequence ID" value="RWU85451.1"/>
    <property type="molecule type" value="Genomic_DNA"/>
</dbReference>
<dbReference type="AlphaFoldDB" id="K1DW69"/>
<evidence type="ECO:0000313" key="10">
    <source>
        <dbReference type="Proteomes" id="UP000288711"/>
    </source>
</evidence>